<name>A0ABU7XJY3_9HYPH</name>
<gene>
    <name evidence="3" type="ORF">V3H18_14255</name>
</gene>
<dbReference type="PANTHER" id="PTHR13420">
    <property type="entry name" value="UPF0235 PROTEIN C15ORF40"/>
    <property type="match status" value="1"/>
</dbReference>
<dbReference type="HAMAP" id="MF_00634">
    <property type="entry name" value="UPF0235"/>
    <property type="match status" value="1"/>
</dbReference>
<comment type="caution">
    <text evidence="3">The sequence shown here is derived from an EMBL/GenBank/DDBJ whole genome shotgun (WGS) entry which is preliminary data.</text>
</comment>
<accession>A0ABU7XJY3</accession>
<dbReference type="Proteomes" id="UP001350748">
    <property type="component" value="Unassembled WGS sequence"/>
</dbReference>
<dbReference type="InterPro" id="IPR003746">
    <property type="entry name" value="DUF167"/>
</dbReference>
<protein>
    <recommendedName>
        <fullName evidence="2">UPF0235 protein V3H18_14255</fullName>
    </recommendedName>
</protein>
<dbReference type="Pfam" id="PF02594">
    <property type="entry name" value="DUF167"/>
    <property type="match status" value="1"/>
</dbReference>
<evidence type="ECO:0000256" key="1">
    <source>
        <dbReference type="ARBA" id="ARBA00010364"/>
    </source>
</evidence>
<dbReference type="EMBL" id="JAZHYN010000053">
    <property type="protein sequence ID" value="MEF3367697.1"/>
    <property type="molecule type" value="Genomic_DNA"/>
</dbReference>
<reference evidence="3 4" key="1">
    <citation type="submission" date="2024-02" db="EMBL/GenBank/DDBJ databases">
        <authorList>
            <person name="Grouzdev D."/>
        </authorList>
    </citation>
    <scope>NUCLEOTIDE SEQUENCE [LARGE SCALE GENOMIC DNA]</scope>
    <source>
        <strain evidence="3 4">9N</strain>
    </source>
</reference>
<evidence type="ECO:0000256" key="2">
    <source>
        <dbReference type="HAMAP-Rule" id="MF_00634"/>
    </source>
</evidence>
<dbReference type="NCBIfam" id="TIGR00251">
    <property type="entry name" value="DUF167 family protein"/>
    <property type="match status" value="1"/>
</dbReference>
<dbReference type="SMART" id="SM01152">
    <property type="entry name" value="DUF167"/>
    <property type="match status" value="1"/>
</dbReference>
<organism evidence="3 4">
    <name type="scientific">Methylocystis borbori</name>
    <dbReference type="NCBI Taxonomy" id="3118750"/>
    <lineage>
        <taxon>Bacteria</taxon>
        <taxon>Pseudomonadati</taxon>
        <taxon>Pseudomonadota</taxon>
        <taxon>Alphaproteobacteria</taxon>
        <taxon>Hyphomicrobiales</taxon>
        <taxon>Methylocystaceae</taxon>
        <taxon>Methylocystis</taxon>
    </lineage>
</organism>
<keyword evidence="4" id="KW-1185">Reference proteome</keyword>
<dbReference type="NCBIfam" id="NF002348">
    <property type="entry name" value="PRK01310.1"/>
    <property type="match status" value="1"/>
</dbReference>
<dbReference type="SUPFAM" id="SSF69786">
    <property type="entry name" value="YggU-like"/>
    <property type="match status" value="1"/>
</dbReference>
<proteinExistence type="inferred from homology"/>
<dbReference type="PANTHER" id="PTHR13420:SF7">
    <property type="entry name" value="UPF0235 PROTEIN C15ORF40"/>
    <property type="match status" value="1"/>
</dbReference>
<evidence type="ECO:0000313" key="4">
    <source>
        <dbReference type="Proteomes" id="UP001350748"/>
    </source>
</evidence>
<dbReference type="InterPro" id="IPR036591">
    <property type="entry name" value="YggU-like_sf"/>
</dbReference>
<sequence>MHTAKEGDAWAAEPGGVALFVRLTPKGGRDAFDGVEARADGRRVLKARVRAAPENGRANAALVALIAAALHAPKSAVSIRAGETSRVKTVFVAGDPAAYLDALAKLAPTNG</sequence>
<dbReference type="RefSeq" id="WP_332082739.1">
    <property type="nucleotide sequence ID" value="NZ_JAZHYN010000053.1"/>
</dbReference>
<evidence type="ECO:0000313" key="3">
    <source>
        <dbReference type="EMBL" id="MEF3367697.1"/>
    </source>
</evidence>
<dbReference type="Gene3D" id="3.30.1200.10">
    <property type="entry name" value="YggU-like"/>
    <property type="match status" value="1"/>
</dbReference>
<comment type="similarity">
    <text evidence="1 2">Belongs to the UPF0235 family.</text>
</comment>